<dbReference type="EMBL" id="BAABCS010000019">
    <property type="protein sequence ID" value="GAA4053832.1"/>
    <property type="molecule type" value="Genomic_DNA"/>
</dbReference>
<reference evidence="4" key="1">
    <citation type="journal article" date="2019" name="Int. J. Syst. Evol. Microbiol.">
        <title>The Global Catalogue of Microorganisms (GCM) 10K type strain sequencing project: providing services to taxonomists for standard genome sequencing and annotation.</title>
        <authorList>
            <consortium name="The Broad Institute Genomics Platform"/>
            <consortium name="The Broad Institute Genome Sequencing Center for Infectious Disease"/>
            <person name="Wu L."/>
            <person name="Ma J."/>
        </authorList>
    </citation>
    <scope>NUCLEOTIDE SEQUENCE [LARGE SCALE GENOMIC DNA]</scope>
    <source>
        <strain evidence="4">JCM 17068</strain>
    </source>
</reference>
<dbReference type="PANTHER" id="PTHR42760:SF133">
    <property type="entry name" value="3-OXOACYL-[ACYL-CARRIER-PROTEIN] REDUCTASE"/>
    <property type="match status" value="1"/>
</dbReference>
<dbReference type="PRINTS" id="PR00080">
    <property type="entry name" value="SDRFAMILY"/>
</dbReference>
<dbReference type="Pfam" id="PF13561">
    <property type="entry name" value="adh_short_C2"/>
    <property type="match status" value="1"/>
</dbReference>
<sequence>MEERLLENKICVVTGASKGIGKAIATMLAKKGAVVYAVARDIASLEDWSIELSNNYNTRVILLCLDVTDYDTVKKQIIEIKSKEGRIDVLVNNAGMVTYEMIPMIDMNRFKQMWEVNVTSVLFLTQLVSRIMSRQKKGSIINISSLVGEKGASGQTAYATTKGAVIALTKSAAKELAPLGIRVNAIAPGMVATDRFLNEMESRFKNKTDQIGMGRLAEPDEIANLSVFLASDASAYITGQIIGIDGSIVF</sequence>
<dbReference type="InterPro" id="IPR036291">
    <property type="entry name" value="NAD(P)-bd_dom_sf"/>
</dbReference>
<evidence type="ECO:0000256" key="2">
    <source>
        <dbReference type="ARBA" id="ARBA00023002"/>
    </source>
</evidence>
<protein>
    <submittedName>
        <fullName evidence="3">SDR family NAD(P)-dependent oxidoreductase</fullName>
    </submittedName>
</protein>
<evidence type="ECO:0000313" key="3">
    <source>
        <dbReference type="EMBL" id="GAA4053832.1"/>
    </source>
</evidence>
<keyword evidence="4" id="KW-1185">Reference proteome</keyword>
<dbReference type="Gene3D" id="3.40.50.720">
    <property type="entry name" value="NAD(P)-binding Rossmann-like Domain"/>
    <property type="match status" value="1"/>
</dbReference>
<dbReference type="PROSITE" id="PS00061">
    <property type="entry name" value="ADH_SHORT"/>
    <property type="match status" value="1"/>
</dbReference>
<dbReference type="Proteomes" id="UP001500426">
    <property type="component" value="Unassembled WGS sequence"/>
</dbReference>
<dbReference type="InterPro" id="IPR020904">
    <property type="entry name" value="Sc_DH/Rdtase_CS"/>
</dbReference>
<proteinExistence type="inferred from homology"/>
<dbReference type="PRINTS" id="PR00081">
    <property type="entry name" value="GDHRDH"/>
</dbReference>
<dbReference type="RefSeq" id="WP_345094201.1">
    <property type="nucleotide sequence ID" value="NZ_BAABCS010000019.1"/>
</dbReference>
<accession>A0ABP7UXN1</accession>
<name>A0ABP7UXN1_9FLAO</name>
<dbReference type="CDD" id="cd05233">
    <property type="entry name" value="SDR_c"/>
    <property type="match status" value="1"/>
</dbReference>
<dbReference type="PANTHER" id="PTHR42760">
    <property type="entry name" value="SHORT-CHAIN DEHYDROGENASES/REDUCTASES FAMILY MEMBER"/>
    <property type="match status" value="1"/>
</dbReference>
<comment type="caution">
    <text evidence="3">The sequence shown here is derived from an EMBL/GenBank/DDBJ whole genome shotgun (WGS) entry which is preliminary data.</text>
</comment>
<keyword evidence="2" id="KW-0560">Oxidoreductase</keyword>
<dbReference type="InterPro" id="IPR002347">
    <property type="entry name" value="SDR_fam"/>
</dbReference>
<dbReference type="NCBIfam" id="NF005559">
    <property type="entry name" value="PRK07231.1"/>
    <property type="match status" value="1"/>
</dbReference>
<comment type="similarity">
    <text evidence="1">Belongs to the short-chain dehydrogenases/reductases (SDR) family.</text>
</comment>
<gene>
    <name evidence="3" type="ORF">GCM10022388_20330</name>
</gene>
<evidence type="ECO:0000313" key="4">
    <source>
        <dbReference type="Proteomes" id="UP001500426"/>
    </source>
</evidence>
<organism evidence="3 4">
    <name type="scientific">Flavobacterium chungnamense</name>
    <dbReference type="NCBI Taxonomy" id="706182"/>
    <lineage>
        <taxon>Bacteria</taxon>
        <taxon>Pseudomonadati</taxon>
        <taxon>Bacteroidota</taxon>
        <taxon>Flavobacteriia</taxon>
        <taxon>Flavobacteriales</taxon>
        <taxon>Flavobacteriaceae</taxon>
        <taxon>Flavobacterium</taxon>
    </lineage>
</organism>
<evidence type="ECO:0000256" key="1">
    <source>
        <dbReference type="ARBA" id="ARBA00006484"/>
    </source>
</evidence>
<dbReference type="SUPFAM" id="SSF51735">
    <property type="entry name" value="NAD(P)-binding Rossmann-fold domains"/>
    <property type="match status" value="1"/>
</dbReference>